<dbReference type="EMBL" id="CAXDID020000174">
    <property type="protein sequence ID" value="CAL6048187.1"/>
    <property type="molecule type" value="Genomic_DNA"/>
</dbReference>
<dbReference type="AlphaFoldDB" id="A0AA86QL61"/>
<evidence type="ECO:0000313" key="1">
    <source>
        <dbReference type="EMBL" id="CAI9953765.1"/>
    </source>
</evidence>
<protein>
    <submittedName>
        <fullName evidence="2">Hypothetical_protein</fullName>
    </submittedName>
</protein>
<evidence type="ECO:0000313" key="2">
    <source>
        <dbReference type="EMBL" id="CAL6048187.1"/>
    </source>
</evidence>
<accession>A0AA86QL61</accession>
<reference evidence="2 3" key="2">
    <citation type="submission" date="2024-07" db="EMBL/GenBank/DDBJ databases">
        <authorList>
            <person name="Akdeniz Z."/>
        </authorList>
    </citation>
    <scope>NUCLEOTIDE SEQUENCE [LARGE SCALE GENOMIC DNA]</scope>
</reference>
<evidence type="ECO:0000313" key="3">
    <source>
        <dbReference type="Proteomes" id="UP001642409"/>
    </source>
</evidence>
<gene>
    <name evidence="1" type="ORF">HINF_LOCUS41410</name>
    <name evidence="2" type="ORF">HINF_LOCUS42569</name>
</gene>
<keyword evidence="3" id="KW-1185">Reference proteome</keyword>
<proteinExistence type="predicted"/>
<reference evidence="1" key="1">
    <citation type="submission" date="2023-06" db="EMBL/GenBank/DDBJ databases">
        <authorList>
            <person name="Kurt Z."/>
        </authorList>
    </citation>
    <scope>NUCLEOTIDE SEQUENCE</scope>
</reference>
<dbReference type="EMBL" id="CATOUU010000841">
    <property type="protein sequence ID" value="CAI9953765.1"/>
    <property type="molecule type" value="Genomic_DNA"/>
</dbReference>
<name>A0AA86QL61_9EUKA</name>
<comment type="caution">
    <text evidence="1">The sequence shown here is derived from an EMBL/GenBank/DDBJ whole genome shotgun (WGS) entry which is preliminary data.</text>
</comment>
<organism evidence="1">
    <name type="scientific">Hexamita inflata</name>
    <dbReference type="NCBI Taxonomy" id="28002"/>
    <lineage>
        <taxon>Eukaryota</taxon>
        <taxon>Metamonada</taxon>
        <taxon>Diplomonadida</taxon>
        <taxon>Hexamitidae</taxon>
        <taxon>Hexamitinae</taxon>
        <taxon>Hexamita</taxon>
    </lineage>
</organism>
<sequence length="189" mass="21427">MELVIEGLLCQVLSLAMIKFTNQITASMWRCLNYFMFSANDSNKTSLKQTEYSNGMNRIAITQEVIYTLIKNLSCGLLYSSTVLSTQLPLQMFKVPTKLAQIKAREVISPQNSDASSLPPLCGIRRQMPAVSKQRLCQTNYSENEDVLFPSMMQLLRDNTHAARVHMKHHNIQNNAGQNKNVSYFSVDE</sequence>
<dbReference type="Proteomes" id="UP001642409">
    <property type="component" value="Unassembled WGS sequence"/>
</dbReference>